<name>A0ABS7X6T9_9GAMM</name>
<dbReference type="InterPro" id="IPR036390">
    <property type="entry name" value="WH_DNA-bd_sf"/>
</dbReference>
<comment type="caution">
    <text evidence="6">The sequence shown here is derived from an EMBL/GenBank/DDBJ whole genome shotgun (WGS) entry which is preliminary data.</text>
</comment>
<feature type="domain" description="HTH lysR-type" evidence="5">
    <location>
        <begin position="2"/>
        <end position="59"/>
    </location>
</feature>
<evidence type="ECO:0000256" key="2">
    <source>
        <dbReference type="ARBA" id="ARBA00023015"/>
    </source>
</evidence>
<keyword evidence="2" id="KW-0805">Transcription regulation</keyword>
<dbReference type="PANTHER" id="PTHR30126">
    <property type="entry name" value="HTH-TYPE TRANSCRIPTIONAL REGULATOR"/>
    <property type="match status" value="1"/>
</dbReference>
<dbReference type="Gene3D" id="3.40.190.10">
    <property type="entry name" value="Periplasmic binding protein-like II"/>
    <property type="match status" value="2"/>
</dbReference>
<keyword evidence="4" id="KW-0804">Transcription</keyword>
<dbReference type="SUPFAM" id="SSF46785">
    <property type="entry name" value="Winged helix' DNA-binding domain"/>
    <property type="match status" value="1"/>
</dbReference>
<comment type="similarity">
    <text evidence="1">Belongs to the LysR transcriptional regulatory family.</text>
</comment>
<dbReference type="PROSITE" id="PS50931">
    <property type="entry name" value="HTH_LYSR"/>
    <property type="match status" value="1"/>
</dbReference>
<evidence type="ECO:0000259" key="5">
    <source>
        <dbReference type="PROSITE" id="PS50931"/>
    </source>
</evidence>
<reference evidence="6 7" key="1">
    <citation type="submission" date="2021-08" db="EMBL/GenBank/DDBJ databases">
        <title>Rheinheimera aquimaris sp. nov., isolated from seawater of the East Sea in Korea.</title>
        <authorList>
            <person name="Kim K.H."/>
            <person name="Wenting R."/>
            <person name="Kim K.R."/>
            <person name="Jeon C.O."/>
        </authorList>
    </citation>
    <scope>NUCLEOTIDE SEQUENCE [LARGE SCALE GENOMIC DNA]</scope>
    <source>
        <strain evidence="6 7">MA-13</strain>
    </source>
</reference>
<dbReference type="EMBL" id="JAERPS020000001">
    <property type="protein sequence ID" value="MBZ9610512.1"/>
    <property type="molecule type" value="Genomic_DNA"/>
</dbReference>
<dbReference type="RefSeq" id="WP_205309955.1">
    <property type="nucleotide sequence ID" value="NZ_JAERPS020000001.1"/>
</dbReference>
<proteinExistence type="inferred from homology"/>
<evidence type="ECO:0000313" key="7">
    <source>
        <dbReference type="Proteomes" id="UP000663814"/>
    </source>
</evidence>
<dbReference type="Proteomes" id="UP000663814">
    <property type="component" value="Unassembled WGS sequence"/>
</dbReference>
<dbReference type="InterPro" id="IPR005119">
    <property type="entry name" value="LysR_subst-bd"/>
</dbReference>
<evidence type="ECO:0000256" key="4">
    <source>
        <dbReference type="ARBA" id="ARBA00023163"/>
    </source>
</evidence>
<keyword evidence="7" id="KW-1185">Reference proteome</keyword>
<sequence length="299" mass="33027">MLNPLWLQTFVSLVESGSFTRTAQLRFMTQPGVSQHVKKLEQACDAELLLRLGKGVELTEQGRKVYQYALTLQQHEDKLLDSLKFDSPFEGRCSIACSGALAQRIYPAVLLLQSQHPRLCIELEVAPQSSILQGIAQSHIDLGISTKRDDNDNFSYQSCGSEPLGLMLPAERADNIDSADIVTTLQSLGLIQHPDALHYLNLYFSHCGDGALAVCDPAIFKRSGRINQLSQILLPVSMGLGFTVLPASTLLQFSEAAKVAMYQAPKPVVEPLYFVQSRHRQLAARYDTLKTAILARLSN</sequence>
<dbReference type="Pfam" id="PF03466">
    <property type="entry name" value="LysR_substrate"/>
    <property type="match status" value="1"/>
</dbReference>
<keyword evidence="3" id="KW-0238">DNA-binding</keyword>
<dbReference type="PANTHER" id="PTHR30126:SF99">
    <property type="entry name" value="TRANSCRIPTIONAL REGULATOR LYSR FAMILY"/>
    <property type="match status" value="1"/>
</dbReference>
<dbReference type="SUPFAM" id="SSF53850">
    <property type="entry name" value="Periplasmic binding protein-like II"/>
    <property type="match status" value="1"/>
</dbReference>
<dbReference type="InterPro" id="IPR036388">
    <property type="entry name" value="WH-like_DNA-bd_sf"/>
</dbReference>
<organism evidence="6 7">
    <name type="scientific">Rheinheimera maricola</name>
    <dbReference type="NCBI Taxonomy" id="2793282"/>
    <lineage>
        <taxon>Bacteria</taxon>
        <taxon>Pseudomonadati</taxon>
        <taxon>Pseudomonadota</taxon>
        <taxon>Gammaproteobacteria</taxon>
        <taxon>Chromatiales</taxon>
        <taxon>Chromatiaceae</taxon>
        <taxon>Rheinheimera</taxon>
    </lineage>
</organism>
<dbReference type="Gene3D" id="1.10.10.10">
    <property type="entry name" value="Winged helix-like DNA-binding domain superfamily/Winged helix DNA-binding domain"/>
    <property type="match status" value="1"/>
</dbReference>
<dbReference type="Pfam" id="PF00126">
    <property type="entry name" value="HTH_1"/>
    <property type="match status" value="1"/>
</dbReference>
<evidence type="ECO:0000313" key="6">
    <source>
        <dbReference type="EMBL" id="MBZ9610512.1"/>
    </source>
</evidence>
<dbReference type="CDD" id="cd05466">
    <property type="entry name" value="PBP2_LTTR_substrate"/>
    <property type="match status" value="1"/>
</dbReference>
<protein>
    <submittedName>
        <fullName evidence="6">LysR family transcriptional regulator</fullName>
    </submittedName>
</protein>
<accession>A0ABS7X6T9</accession>
<evidence type="ECO:0000256" key="3">
    <source>
        <dbReference type="ARBA" id="ARBA00023125"/>
    </source>
</evidence>
<dbReference type="InterPro" id="IPR000847">
    <property type="entry name" value="LysR_HTH_N"/>
</dbReference>
<gene>
    <name evidence="6" type="ORF">I4W93_002765</name>
</gene>
<evidence type="ECO:0000256" key="1">
    <source>
        <dbReference type="ARBA" id="ARBA00009437"/>
    </source>
</evidence>